<organism evidence="1">
    <name type="scientific">viral metagenome</name>
    <dbReference type="NCBI Taxonomy" id="1070528"/>
    <lineage>
        <taxon>unclassified sequences</taxon>
        <taxon>metagenomes</taxon>
        <taxon>organismal metagenomes</taxon>
    </lineage>
</organism>
<dbReference type="EMBL" id="MN740901">
    <property type="protein sequence ID" value="QHU17308.1"/>
    <property type="molecule type" value="Genomic_DNA"/>
</dbReference>
<protein>
    <submittedName>
        <fullName evidence="1">Uncharacterized protein</fullName>
    </submittedName>
</protein>
<reference evidence="1" key="1">
    <citation type="journal article" date="2020" name="Nature">
        <title>Giant virus diversity and host interactions through global metagenomics.</title>
        <authorList>
            <person name="Schulz F."/>
            <person name="Roux S."/>
            <person name="Paez-Espino D."/>
            <person name="Jungbluth S."/>
            <person name="Walsh D.A."/>
            <person name="Denef V.J."/>
            <person name="McMahon K.D."/>
            <person name="Konstantinidis K.T."/>
            <person name="Eloe-Fadrosh E.A."/>
            <person name="Kyrpides N.C."/>
            <person name="Woyke T."/>
        </authorList>
    </citation>
    <scope>NUCLEOTIDE SEQUENCE</scope>
    <source>
        <strain evidence="1">GVMAG-S-3300012000-57</strain>
    </source>
</reference>
<evidence type="ECO:0000313" key="1">
    <source>
        <dbReference type="EMBL" id="QHU17308.1"/>
    </source>
</evidence>
<name>A0A6C0KLU4_9ZZZZ</name>
<proteinExistence type="predicted"/>
<sequence>MHLMNESTIAEHDVHILKSLFHQHIHSVKNKYNKIVMDYFEKHKNVISEFDMTFVNQFMLSSVKTYHNYSNAILFNHNDNQIIFNIIFSNTIDQVITYLSKKNEMFKAKLDFAREHEPEVINAHAIHCLFQKNDIYTLQYESYYSKIIFIFLLYIGFQRRLVKFLQNVDTYLEIGTFKHDIMPGKMADLFHEFEVHYMYHTFGMERFINNGRVKYYLKQMYQRRNIYRFIEEPIEVDGLKLTSCQCMIWLNIPADFFVGSRLDTTFYMNYQNSYLYIQYLLTQDKEPYFTSHYTQPRKYGLGNISLKFEDLLHLFDLMGYCLHLLDNESEFEGILGNRLLLEKKLFTIMLFYYTYIFIMPCKEGTASIAEMSMHSLLKKYLNPNVRLIINPKIMLDVEALCLPFVDFYNRCFHNTDGTEYTPYFTITNNN</sequence>
<dbReference type="AlphaFoldDB" id="A0A6C0KLU4"/>
<accession>A0A6C0KLU4</accession>